<accession>A0A1Y5TGR7</accession>
<reference evidence="1 2" key="1">
    <citation type="submission" date="2017-03" db="EMBL/GenBank/DDBJ databases">
        <authorList>
            <person name="Afonso C.L."/>
            <person name="Miller P.J."/>
            <person name="Scott M.A."/>
            <person name="Spackman E."/>
            <person name="Goraichik I."/>
            <person name="Dimitrov K.M."/>
            <person name="Suarez D.L."/>
            <person name="Swayne D.E."/>
        </authorList>
    </citation>
    <scope>NUCLEOTIDE SEQUENCE [LARGE SCALE GENOMIC DNA]</scope>
    <source>
        <strain evidence="1 2">CECT 7066</strain>
    </source>
</reference>
<proteinExistence type="predicted"/>
<sequence>MLIEAAFRSGQANFAAALANERVEVRQESQFFARRTPGMAAA</sequence>
<evidence type="ECO:0000313" key="2">
    <source>
        <dbReference type="Proteomes" id="UP000193870"/>
    </source>
</evidence>
<dbReference type="Proteomes" id="UP000193870">
    <property type="component" value="Unassembled WGS sequence"/>
</dbReference>
<protein>
    <submittedName>
        <fullName evidence="1">Uncharacterized protein</fullName>
    </submittedName>
</protein>
<name>A0A1Y5TGR7_9RHOB</name>
<organism evidence="1 2">
    <name type="scientific">Palleronia marisminoris</name>
    <dbReference type="NCBI Taxonomy" id="315423"/>
    <lineage>
        <taxon>Bacteria</taxon>
        <taxon>Pseudomonadati</taxon>
        <taxon>Pseudomonadota</taxon>
        <taxon>Alphaproteobacteria</taxon>
        <taxon>Rhodobacterales</taxon>
        <taxon>Roseobacteraceae</taxon>
        <taxon>Palleronia</taxon>
    </lineage>
</organism>
<gene>
    <name evidence="1" type="ORF">PAM7066_03176</name>
</gene>
<dbReference type="EMBL" id="FWFV01000011">
    <property type="protein sequence ID" value="SLN63822.1"/>
    <property type="molecule type" value="Genomic_DNA"/>
</dbReference>
<evidence type="ECO:0000313" key="1">
    <source>
        <dbReference type="EMBL" id="SLN63822.1"/>
    </source>
</evidence>
<dbReference type="RefSeq" id="WP_276326092.1">
    <property type="nucleotide sequence ID" value="NZ_FOPF01000012.1"/>
</dbReference>
<keyword evidence="2" id="KW-1185">Reference proteome</keyword>
<dbReference type="AlphaFoldDB" id="A0A1Y5TGR7"/>